<reference evidence="2 3" key="1">
    <citation type="submission" date="2017-03" db="EMBL/GenBank/DDBJ databases">
        <title>Complete genome sequence of Paenibacillus Kribbensis producing bioflocculants.</title>
        <authorList>
            <person name="Lee H.-G."/>
            <person name="Oh H.-M."/>
        </authorList>
    </citation>
    <scope>NUCLEOTIDE SEQUENCE [LARGE SCALE GENOMIC DNA]</scope>
    <source>
        <strain evidence="2 3">AM49</strain>
    </source>
</reference>
<evidence type="ECO:0008006" key="4">
    <source>
        <dbReference type="Google" id="ProtNLM"/>
    </source>
</evidence>
<evidence type="ECO:0000256" key="1">
    <source>
        <dbReference type="SAM" id="Phobius"/>
    </source>
</evidence>
<dbReference type="RefSeq" id="WP_094155560.1">
    <property type="nucleotide sequence ID" value="NZ_CP020028.1"/>
</dbReference>
<feature type="transmembrane region" description="Helical" evidence="1">
    <location>
        <begin position="42"/>
        <end position="62"/>
    </location>
</feature>
<accession>A0A222WQV4</accession>
<name>A0A222WQV4_9BACL</name>
<dbReference type="PANTHER" id="PTHR30105">
    <property type="entry name" value="UNCHARACTERIZED YIBQ-RELATED"/>
    <property type="match status" value="1"/>
</dbReference>
<dbReference type="PANTHER" id="PTHR30105:SF2">
    <property type="entry name" value="DIVERGENT POLYSACCHARIDE DEACETYLASE SUPERFAMILY"/>
    <property type="match status" value="1"/>
</dbReference>
<organism evidence="2 3">
    <name type="scientific">Paenibacillus kribbensis</name>
    <dbReference type="NCBI Taxonomy" id="172713"/>
    <lineage>
        <taxon>Bacteria</taxon>
        <taxon>Bacillati</taxon>
        <taxon>Bacillota</taxon>
        <taxon>Bacilli</taxon>
        <taxon>Bacillales</taxon>
        <taxon>Paenibacillaceae</taxon>
        <taxon>Paenibacillus</taxon>
    </lineage>
</organism>
<evidence type="ECO:0000313" key="3">
    <source>
        <dbReference type="Proteomes" id="UP000214666"/>
    </source>
</evidence>
<dbReference type="KEGG" id="pkb:B4V02_16065"/>
<dbReference type="OrthoDB" id="9784811at2"/>
<dbReference type="InterPro" id="IPR006837">
    <property type="entry name" value="Divergent_DAC"/>
</dbReference>
<gene>
    <name evidence="2" type="ORF">B4V02_16065</name>
</gene>
<keyword evidence="1" id="KW-0472">Membrane</keyword>
<keyword evidence="3" id="KW-1185">Reference proteome</keyword>
<keyword evidence="1" id="KW-0812">Transmembrane</keyword>
<dbReference type="SUPFAM" id="SSF88713">
    <property type="entry name" value="Glycoside hydrolase/deacetylase"/>
    <property type="match status" value="1"/>
</dbReference>
<proteinExistence type="predicted"/>
<dbReference type="Proteomes" id="UP000214666">
    <property type="component" value="Chromosome"/>
</dbReference>
<dbReference type="Gene3D" id="3.20.20.370">
    <property type="entry name" value="Glycoside hydrolase/deacetylase"/>
    <property type="match status" value="1"/>
</dbReference>
<dbReference type="EMBL" id="CP020028">
    <property type="protein sequence ID" value="ASR48103.1"/>
    <property type="molecule type" value="Genomic_DNA"/>
</dbReference>
<dbReference type="CDD" id="cd10936">
    <property type="entry name" value="CE4_DAC2"/>
    <property type="match status" value="1"/>
</dbReference>
<keyword evidence="1" id="KW-1133">Transmembrane helix</keyword>
<dbReference type="Pfam" id="PF04748">
    <property type="entry name" value="Polysacc_deac_2"/>
    <property type="match status" value="1"/>
</dbReference>
<evidence type="ECO:0000313" key="2">
    <source>
        <dbReference type="EMBL" id="ASR48103.1"/>
    </source>
</evidence>
<dbReference type="AlphaFoldDB" id="A0A222WQV4"/>
<dbReference type="GO" id="GO:0005975">
    <property type="term" value="P:carbohydrate metabolic process"/>
    <property type="evidence" value="ECO:0007669"/>
    <property type="project" value="InterPro"/>
</dbReference>
<sequence>MSKRRKLNMRNIIKKAIQAFRDRNQPTYAHVYHPSSKIRRTAVVCISACLMFMVCGTAWSMGTDIANATDKQEHEKKMVAIIIDDMGNNMKGTEQILQLPVKITVAVMPFLPTTQQDAIEAHKRGHDVIVHLPMEPKQGKPEWLGPGAIKANMTDDEVRAKVTAAIKNVPHAIGMNNHMGSKVTSDKRIMSIVLDVCKEHGLFFVDSRTNYWSVVPELAAEKGMPPVRNDIFLDDTHTLAHVNRQITKVMEWLDKHDTCVTIGHVGVAGRYTSSALQSSVPTLKDHAKFVGISDLVRSEWGWKGNPAANTTIPSNVQ</sequence>
<protein>
    <recommendedName>
        <fullName evidence="4">Divergent polysaccharide deacetylase family protein</fullName>
    </recommendedName>
</protein>
<dbReference type="InterPro" id="IPR011330">
    <property type="entry name" value="Glyco_hydro/deAcase_b/a-brl"/>
</dbReference>
<dbReference type="STRING" id="172713.GCA_001705305_01978"/>